<evidence type="ECO:0000313" key="2">
    <source>
        <dbReference type="Proteomes" id="UP000051655"/>
    </source>
</evidence>
<protein>
    <submittedName>
        <fullName evidence="1">Uncharacterized protein</fullName>
    </submittedName>
</protein>
<dbReference type="STRING" id="1616.IV73_GL000115"/>
<dbReference type="AlphaFoldDB" id="A0A0R2JE72"/>
<dbReference type="EMBL" id="JQBP01000001">
    <property type="protein sequence ID" value="KRN75627.1"/>
    <property type="molecule type" value="Genomic_DNA"/>
</dbReference>
<sequence>MVLTNYGGANLDEFMNDLRNYKAIKMEDDVAKSYAVTEWGVNYPVMEINYNNKRFERKNLHRKAIEGEIDAGWLMNVPKNQALNYMPTHEMGHMLHNVLYEKHNPDLPKTKASRDDWIDGLVDKVYNEARNQSGLNNSDLDKHFISKYAKSNRRELFAELYARLKLGDKNALTEAFEKVMRDL</sequence>
<dbReference type="Gene3D" id="3.40.390.10">
    <property type="entry name" value="Collagenase (Catalytic Domain)"/>
    <property type="match status" value="1"/>
</dbReference>
<dbReference type="InterPro" id="IPR024079">
    <property type="entry name" value="MetalloPept_cat_dom_sf"/>
</dbReference>
<proteinExistence type="predicted"/>
<name>A0A0R2JE72_9LACO</name>
<evidence type="ECO:0000313" key="1">
    <source>
        <dbReference type="EMBL" id="KRN75627.1"/>
    </source>
</evidence>
<comment type="caution">
    <text evidence="1">The sequence shown here is derived from an EMBL/GenBank/DDBJ whole genome shotgun (WGS) entry which is preliminary data.</text>
</comment>
<gene>
    <name evidence="1" type="ORF">IV73_GL000115</name>
</gene>
<keyword evidence="2" id="KW-1185">Reference proteome</keyword>
<accession>A0A0R2JE72</accession>
<organism evidence="1 2">
    <name type="scientific">Weissella kandleri</name>
    <dbReference type="NCBI Taxonomy" id="1616"/>
    <lineage>
        <taxon>Bacteria</taxon>
        <taxon>Bacillati</taxon>
        <taxon>Bacillota</taxon>
        <taxon>Bacilli</taxon>
        <taxon>Lactobacillales</taxon>
        <taxon>Lactobacillaceae</taxon>
        <taxon>Weissella</taxon>
    </lineage>
</organism>
<dbReference type="Proteomes" id="UP000051655">
    <property type="component" value="Unassembled WGS sequence"/>
</dbReference>
<reference evidence="1 2" key="1">
    <citation type="journal article" date="2015" name="Genome Announc.">
        <title>Expanding the biotechnology potential of lactobacilli through comparative genomics of 213 strains and associated genera.</title>
        <authorList>
            <person name="Sun Z."/>
            <person name="Harris H.M."/>
            <person name="McCann A."/>
            <person name="Guo C."/>
            <person name="Argimon S."/>
            <person name="Zhang W."/>
            <person name="Yang X."/>
            <person name="Jeffery I.B."/>
            <person name="Cooney J.C."/>
            <person name="Kagawa T.F."/>
            <person name="Liu W."/>
            <person name="Song Y."/>
            <person name="Salvetti E."/>
            <person name="Wrobel A."/>
            <person name="Rasinkangas P."/>
            <person name="Parkhill J."/>
            <person name="Rea M.C."/>
            <person name="O'Sullivan O."/>
            <person name="Ritari J."/>
            <person name="Douillard F.P."/>
            <person name="Paul Ross R."/>
            <person name="Yang R."/>
            <person name="Briner A.E."/>
            <person name="Felis G.E."/>
            <person name="de Vos W.M."/>
            <person name="Barrangou R."/>
            <person name="Klaenhammer T.R."/>
            <person name="Caufield P.W."/>
            <person name="Cui Y."/>
            <person name="Zhang H."/>
            <person name="O'Toole P.W."/>
        </authorList>
    </citation>
    <scope>NUCLEOTIDE SEQUENCE [LARGE SCALE GENOMIC DNA]</scope>
    <source>
        <strain evidence="1 2">DSM 20593</strain>
    </source>
</reference>
<dbReference type="PATRIC" id="fig|1616.3.peg.118"/>
<dbReference type="GO" id="GO:0008237">
    <property type="term" value="F:metallopeptidase activity"/>
    <property type="evidence" value="ECO:0007669"/>
    <property type="project" value="InterPro"/>
</dbReference>
<dbReference type="SUPFAM" id="SSF55486">
    <property type="entry name" value="Metalloproteases ('zincins'), catalytic domain"/>
    <property type="match status" value="1"/>
</dbReference>